<name>A0A8H3AWU4_9AGAM</name>
<feature type="region of interest" description="Disordered" evidence="1">
    <location>
        <begin position="1"/>
        <end position="75"/>
    </location>
</feature>
<evidence type="ECO:0000256" key="1">
    <source>
        <dbReference type="SAM" id="MobiDB-lite"/>
    </source>
</evidence>
<gene>
    <name evidence="2" type="ORF">RDB_LOCUS77071</name>
</gene>
<evidence type="ECO:0000313" key="2">
    <source>
        <dbReference type="EMBL" id="CAE6442405.1"/>
    </source>
</evidence>
<comment type="caution">
    <text evidence="2">The sequence shown here is derived from an EMBL/GenBank/DDBJ whole genome shotgun (WGS) entry which is preliminary data.</text>
</comment>
<evidence type="ECO:0000313" key="3">
    <source>
        <dbReference type="Proteomes" id="UP000663843"/>
    </source>
</evidence>
<sequence length="209" mass="23955">MSSLSNYNTSTSPNERVSKPRTTRATARTSIECSHAQASRATMPNSDQSIDKVEYNNSSGEILNPPPSLGRKSELDDHVAKAFQDTETLTDTFVEKVTYILKLALVHDRNKADARKERRAFREIKIKYLEQIKKYENTLSPEDEARYRERKLEEARACRKNAEVADSSLHREKVELEFKLSLAQKENSKLKKELKKANNTHENAEVLND</sequence>
<accession>A0A8H3AWU4</accession>
<reference evidence="2" key="1">
    <citation type="submission" date="2021-01" db="EMBL/GenBank/DDBJ databases">
        <authorList>
            <person name="Kaushik A."/>
        </authorList>
    </citation>
    <scope>NUCLEOTIDE SEQUENCE</scope>
    <source>
        <strain evidence="2">AG2-2IIIB</strain>
    </source>
</reference>
<dbReference type="EMBL" id="CAJMWT010002412">
    <property type="protein sequence ID" value="CAE6442405.1"/>
    <property type="molecule type" value="Genomic_DNA"/>
</dbReference>
<feature type="compositionally biased region" description="Polar residues" evidence="1">
    <location>
        <begin position="1"/>
        <end position="15"/>
    </location>
</feature>
<feature type="compositionally biased region" description="Polar residues" evidence="1">
    <location>
        <begin position="23"/>
        <end position="48"/>
    </location>
</feature>
<organism evidence="2 3">
    <name type="scientific">Rhizoctonia solani</name>
    <dbReference type="NCBI Taxonomy" id="456999"/>
    <lineage>
        <taxon>Eukaryota</taxon>
        <taxon>Fungi</taxon>
        <taxon>Dikarya</taxon>
        <taxon>Basidiomycota</taxon>
        <taxon>Agaricomycotina</taxon>
        <taxon>Agaricomycetes</taxon>
        <taxon>Cantharellales</taxon>
        <taxon>Ceratobasidiaceae</taxon>
        <taxon>Rhizoctonia</taxon>
    </lineage>
</organism>
<dbReference type="Proteomes" id="UP000663843">
    <property type="component" value="Unassembled WGS sequence"/>
</dbReference>
<proteinExistence type="predicted"/>
<protein>
    <submittedName>
        <fullName evidence="2">Uncharacterized protein</fullName>
    </submittedName>
</protein>
<feature type="region of interest" description="Disordered" evidence="1">
    <location>
        <begin position="189"/>
        <end position="209"/>
    </location>
</feature>
<dbReference type="AlphaFoldDB" id="A0A8H3AWU4"/>